<dbReference type="RefSeq" id="XP_011010187.1">
    <property type="nucleotide sequence ID" value="XM_011011885.1"/>
</dbReference>
<dbReference type="PROSITE" id="PS00411">
    <property type="entry name" value="KINESIN_MOTOR_1"/>
    <property type="match status" value="1"/>
</dbReference>
<dbReference type="InterPro" id="IPR027640">
    <property type="entry name" value="Kinesin-like_fam"/>
</dbReference>
<gene>
    <name evidence="14" type="primary">LOC105115096</name>
</gene>
<feature type="coiled-coil region" evidence="10">
    <location>
        <begin position="799"/>
        <end position="826"/>
    </location>
</feature>
<dbReference type="InterPro" id="IPR027417">
    <property type="entry name" value="P-loop_NTPase"/>
</dbReference>
<feature type="region of interest" description="Disordered" evidence="11">
    <location>
        <begin position="1130"/>
        <end position="1149"/>
    </location>
</feature>
<comment type="subunit">
    <text evidence="1">Homodimer.</text>
</comment>
<dbReference type="PRINTS" id="PR00380">
    <property type="entry name" value="KINESINHEAVY"/>
</dbReference>
<dbReference type="InterPro" id="IPR036961">
    <property type="entry name" value="Kinesin_motor_dom_sf"/>
</dbReference>
<evidence type="ECO:0000256" key="8">
    <source>
        <dbReference type="ARBA" id="ARBA00061175"/>
    </source>
</evidence>
<dbReference type="FunFam" id="3.40.850.10:FF:000032">
    <property type="entry name" value="kinesin-like protein KIN-4A isoform X1"/>
    <property type="match status" value="1"/>
</dbReference>
<evidence type="ECO:0000256" key="2">
    <source>
        <dbReference type="ARBA" id="ARBA00022701"/>
    </source>
</evidence>
<dbReference type="CDD" id="cd01372">
    <property type="entry name" value="KISc_KIF4"/>
    <property type="match status" value="1"/>
</dbReference>
<feature type="coiled-coil region" evidence="10">
    <location>
        <begin position="369"/>
        <end position="424"/>
    </location>
</feature>
<evidence type="ECO:0000313" key="14">
    <source>
        <dbReference type="RefSeq" id="XP_011010187.1"/>
    </source>
</evidence>
<feature type="region of interest" description="Disordered" evidence="11">
    <location>
        <begin position="968"/>
        <end position="1015"/>
    </location>
</feature>
<accession>A0AAJ6X919</accession>
<evidence type="ECO:0000256" key="5">
    <source>
        <dbReference type="ARBA" id="ARBA00023054"/>
    </source>
</evidence>
<dbReference type="Pfam" id="PF00225">
    <property type="entry name" value="Kinesin"/>
    <property type="match status" value="1"/>
</dbReference>
<dbReference type="Proteomes" id="UP000694918">
    <property type="component" value="Unplaced"/>
</dbReference>
<evidence type="ECO:0000313" key="13">
    <source>
        <dbReference type="Proteomes" id="UP000694918"/>
    </source>
</evidence>
<evidence type="ECO:0000256" key="4">
    <source>
        <dbReference type="ARBA" id="ARBA00022840"/>
    </source>
</evidence>
<evidence type="ECO:0000256" key="3">
    <source>
        <dbReference type="ARBA" id="ARBA00022741"/>
    </source>
</evidence>
<keyword evidence="13" id="KW-1185">Reference proteome</keyword>
<dbReference type="AlphaFoldDB" id="A0AAJ6X919"/>
<dbReference type="GO" id="GO:0008017">
    <property type="term" value="F:microtubule binding"/>
    <property type="evidence" value="ECO:0007669"/>
    <property type="project" value="InterPro"/>
</dbReference>
<feature type="compositionally biased region" description="Acidic residues" evidence="11">
    <location>
        <begin position="975"/>
        <end position="992"/>
    </location>
</feature>
<dbReference type="PROSITE" id="PS50067">
    <property type="entry name" value="KINESIN_MOTOR_2"/>
    <property type="match status" value="1"/>
</dbReference>
<dbReference type="InterPro" id="IPR001752">
    <property type="entry name" value="Kinesin_motor_dom"/>
</dbReference>
<feature type="binding site" evidence="9">
    <location>
        <begin position="85"/>
        <end position="92"/>
    </location>
    <ligand>
        <name>ATP</name>
        <dbReference type="ChEBI" id="CHEBI:30616"/>
    </ligand>
</feature>
<dbReference type="GO" id="GO:0005875">
    <property type="term" value="C:microtubule associated complex"/>
    <property type="evidence" value="ECO:0007669"/>
    <property type="project" value="TreeGrafter"/>
</dbReference>
<reference evidence="14" key="1">
    <citation type="submission" date="2025-08" db="UniProtKB">
        <authorList>
            <consortium name="RefSeq"/>
        </authorList>
    </citation>
    <scope>IDENTIFICATION</scope>
</reference>
<feature type="compositionally biased region" description="Acidic residues" evidence="11">
    <location>
        <begin position="539"/>
        <end position="548"/>
    </location>
</feature>
<keyword evidence="5 10" id="KW-0175">Coiled coil</keyword>
<dbReference type="KEGG" id="peu:105115096"/>
<keyword evidence="2" id="KW-0493">Microtubule</keyword>
<dbReference type="InterPro" id="IPR019821">
    <property type="entry name" value="Kinesin_motor_CS"/>
</dbReference>
<feature type="compositionally biased region" description="Basic residues" evidence="11">
    <location>
        <begin position="998"/>
        <end position="1009"/>
    </location>
</feature>
<feature type="compositionally biased region" description="Basic and acidic residues" evidence="11">
    <location>
        <begin position="549"/>
        <end position="559"/>
    </location>
</feature>
<evidence type="ECO:0000256" key="10">
    <source>
        <dbReference type="SAM" id="Coils"/>
    </source>
</evidence>
<dbReference type="SMART" id="SM00129">
    <property type="entry name" value="KISc"/>
    <property type="match status" value="1"/>
</dbReference>
<dbReference type="GO" id="GO:0007018">
    <property type="term" value="P:microtubule-based movement"/>
    <property type="evidence" value="ECO:0007669"/>
    <property type="project" value="InterPro"/>
</dbReference>
<dbReference type="GO" id="GO:0005524">
    <property type="term" value="F:ATP binding"/>
    <property type="evidence" value="ECO:0007669"/>
    <property type="project" value="UniProtKB-UniRule"/>
</dbReference>
<dbReference type="GeneID" id="105115096"/>
<dbReference type="Pfam" id="PF25764">
    <property type="entry name" value="KIF21A_4th"/>
    <property type="match status" value="1"/>
</dbReference>
<dbReference type="SUPFAM" id="SSF52540">
    <property type="entry name" value="P-loop containing nucleoside triphosphate hydrolases"/>
    <property type="match status" value="1"/>
</dbReference>
<evidence type="ECO:0000256" key="11">
    <source>
        <dbReference type="SAM" id="MobiDB-lite"/>
    </source>
</evidence>
<keyword evidence="7" id="KW-0961">Cell wall biogenesis/degradation</keyword>
<dbReference type="PANTHER" id="PTHR47969:SF6">
    <property type="entry name" value="KINESIN-LIKE PROTEIN KIN-4C"/>
    <property type="match status" value="1"/>
</dbReference>
<evidence type="ECO:0000259" key="12">
    <source>
        <dbReference type="PROSITE" id="PS50067"/>
    </source>
</evidence>
<organism evidence="13 14">
    <name type="scientific">Populus euphratica</name>
    <name type="common">Euphrates poplar</name>
    <dbReference type="NCBI Taxonomy" id="75702"/>
    <lineage>
        <taxon>Eukaryota</taxon>
        <taxon>Viridiplantae</taxon>
        <taxon>Streptophyta</taxon>
        <taxon>Embryophyta</taxon>
        <taxon>Tracheophyta</taxon>
        <taxon>Spermatophyta</taxon>
        <taxon>Magnoliopsida</taxon>
        <taxon>eudicotyledons</taxon>
        <taxon>Gunneridae</taxon>
        <taxon>Pentapetalae</taxon>
        <taxon>rosids</taxon>
        <taxon>fabids</taxon>
        <taxon>Malpighiales</taxon>
        <taxon>Salicaceae</taxon>
        <taxon>Saliceae</taxon>
        <taxon>Populus</taxon>
    </lineage>
</organism>
<dbReference type="Gene3D" id="3.40.850.10">
    <property type="entry name" value="Kinesin motor domain"/>
    <property type="match status" value="1"/>
</dbReference>
<name>A0AAJ6X919_POPEU</name>
<protein>
    <submittedName>
        <fullName evidence="14">Chromosome-associated kinesin KIF4-like</fullName>
    </submittedName>
</protein>
<feature type="domain" description="Kinesin motor" evidence="12">
    <location>
        <begin position="6"/>
        <end position="361"/>
    </location>
</feature>
<feature type="region of interest" description="Disordered" evidence="11">
    <location>
        <begin position="1154"/>
        <end position="1186"/>
    </location>
</feature>
<dbReference type="GO" id="GO:0051231">
    <property type="term" value="P:spindle elongation"/>
    <property type="evidence" value="ECO:0007669"/>
    <property type="project" value="TreeGrafter"/>
</dbReference>
<keyword evidence="6 9" id="KW-0505">Motor protein</keyword>
<evidence type="ECO:0000256" key="1">
    <source>
        <dbReference type="ARBA" id="ARBA00011738"/>
    </source>
</evidence>
<evidence type="ECO:0000256" key="7">
    <source>
        <dbReference type="ARBA" id="ARBA00023316"/>
    </source>
</evidence>
<evidence type="ECO:0000256" key="9">
    <source>
        <dbReference type="PROSITE-ProRule" id="PRU00283"/>
    </source>
</evidence>
<keyword evidence="3 9" id="KW-0547">Nucleotide-binding</keyword>
<dbReference type="GO" id="GO:0055028">
    <property type="term" value="C:cortical microtubule"/>
    <property type="evidence" value="ECO:0007669"/>
    <property type="project" value="UniProtKB-ARBA"/>
</dbReference>
<proteinExistence type="inferred from homology"/>
<feature type="region of interest" description="Disordered" evidence="11">
    <location>
        <begin position="1219"/>
        <end position="1253"/>
    </location>
</feature>
<feature type="compositionally biased region" description="Basic and acidic residues" evidence="11">
    <location>
        <begin position="1244"/>
        <end position="1253"/>
    </location>
</feature>
<feature type="region of interest" description="Disordered" evidence="11">
    <location>
        <begin position="526"/>
        <end position="559"/>
    </location>
</feature>
<keyword evidence="4 9" id="KW-0067">ATP-binding</keyword>
<evidence type="ECO:0000256" key="6">
    <source>
        <dbReference type="ARBA" id="ARBA00023175"/>
    </source>
</evidence>
<sequence>MESSECVRVAVNIRPLITPELLIGCTDIITVVPGEPQLQIGSHSFTYDYVYGSTASPSSEIFNDCVAPLVEALLNGYNATVLAYGQTGSGKTYTVGTNYSGEGSDSGIIPKVMDSIFKRVEAANESSEFLIRVSFIEIFKEEVFDLLDTNSAAFSKGEWVNAAKPAVPSRVPIQIRETANGGITLAGVTEAEVRSKEEMASYLSQGSLSRATGSTNMNSQSSRSHAIFTITMEQKKISSCPIGANNDDIGDDILCAKLHLVDLAGSERAKRTGANGMRFKEGIHINKGLLALGNVISALGDEKKKKEGGHVPYRDSKLTRLLQDSLGGNSKTVMIACVSPADSNAEETMNTLKYANRARNIQNKAVVNRDPMAAQMQQMRSQIEQLQAELLFYRGDATIPFDELQILKHKVSLLEVSNAELQRKLQERRLTCEHLNQCAVDAQVEKDKLIMQIESARNGKSWDEIDSSINQDYELVKMYVSKIQELEGELLHLKNLSTSKPNQFVDYLDSDDERFRPKDDLLQSLNELSSNSDTKAADISDEVEDEEKEHEHSSLQEKLDRELKELDRKLEQKEAEMKRFTRMDTSVLKQHYEKKVQDLEQEKRLLQKEIEELRYNLANISSTSDDGAKKLKEDYLQKLIVLEAQVAELKKKQDAQAQLLRQKQKSDEAARRLNEEIQRMKTQKVQLQHKIKQESEQFRLWKASREKEVLQLKKEGRRNEYEMHKLLALNQRQKMVLQRKTEEAAMATKRLKELLESRKMSRETFGVGNGNGPGVQSLMQAIEHELEVTLRVHEVRSEYEHQLQVRARMANEMARLKEEGEILKQTNSKQLTMSPGARKSRIFALENMLAASSSTLVSMASQLSEAEECERGFSGRGRWNHVRSLAEAKNVMNYLFNIASSSRCLLWDEEVVCREKDTEIRDLKEKVVKLSSLARHLEIQKTELIHQVKSEAQQSTPIILDDMDTSESEHLDNNMTDDEWVQSEKEATDDEWVMSGKQRGKKRNSKTKGRSSTGDIHDQENCISDCSGEAATTVQACCACSKYSSCKTSKCQCRASGGFCGISCGCMPNKCSNRGALEINDSTLGSNETEKNQVLVSQGAMLLQSALVEKPVETNDDSVVRRKPLSDIGNKVAKSNAPKANQRKKWRKSVIQLVPVPPPSTKSENTEAAPQKAVGSNAPNGASEADSSVIEAEIPLKLPRAMRSAAPNVGILLRERNADQAEESVNKEAVVLPTRSSPPRPKRKSDEKENCGR</sequence>
<dbReference type="GO" id="GO:0007052">
    <property type="term" value="P:mitotic spindle organization"/>
    <property type="evidence" value="ECO:0007669"/>
    <property type="project" value="TreeGrafter"/>
</dbReference>
<dbReference type="PANTHER" id="PTHR47969">
    <property type="entry name" value="CHROMOSOME-ASSOCIATED KINESIN KIF4A-RELATED"/>
    <property type="match status" value="1"/>
</dbReference>
<comment type="similarity">
    <text evidence="8">Belongs to the TRAFAC class myosin-kinesin ATPase superfamily. Kinesin family. KIN-4 subfamily.</text>
</comment>
<dbReference type="GO" id="GO:0071555">
    <property type="term" value="P:cell wall organization"/>
    <property type="evidence" value="ECO:0007669"/>
    <property type="project" value="UniProtKB-KW"/>
</dbReference>
<dbReference type="GO" id="GO:0003777">
    <property type="term" value="F:microtubule motor activity"/>
    <property type="evidence" value="ECO:0007669"/>
    <property type="project" value="InterPro"/>
</dbReference>